<gene>
    <name evidence="2" type="ORF">ABS770_10460</name>
    <name evidence="1" type="ORF">QO001_006027</name>
</gene>
<reference evidence="2" key="2">
    <citation type="submission" date="2024-06" db="EMBL/GenBank/DDBJ databases">
        <authorList>
            <person name="Campbell A.G."/>
        </authorList>
    </citation>
    <scope>NUCLEOTIDE SEQUENCE</scope>
    <source>
        <strain evidence="2">EM17</strain>
    </source>
</reference>
<proteinExistence type="predicted"/>
<sequence>MHDIMLTLLKSGVEQKSFYTAINFENEVERASFEASDDIFAWLQKQDRGENLENILASNVFSAALSDALSLIYEALEASRKGKMAVSFILLRKSLQGTLYLFEMMLIDRSDFATKLASNSAQLTLRAVTGRDTHVERLGRACDLMGCAEIFNPKYLADLSPRMRLGDCPLGGHTSSVRG</sequence>
<comment type="caution">
    <text evidence="1">The sequence shown here is derived from an EMBL/GenBank/DDBJ whole genome shotgun (WGS) entry which is preliminary data.</text>
</comment>
<accession>A0AAJ1TTT9</accession>
<protein>
    <submittedName>
        <fullName evidence="1">Uncharacterized protein</fullName>
    </submittedName>
</protein>
<dbReference type="Proteomes" id="UP001432995">
    <property type="component" value="Unassembled WGS sequence"/>
</dbReference>
<keyword evidence="4" id="KW-1185">Reference proteome</keyword>
<dbReference type="AlphaFoldDB" id="A0AAJ1TTT9"/>
<reference evidence="1" key="1">
    <citation type="submission" date="2023-07" db="EMBL/GenBank/DDBJ databases">
        <title>Genomic Encyclopedia of Type Strains, Phase IV (KMG-IV): sequencing the most valuable type-strain genomes for metagenomic binning, comparative biology and taxonomic classification.</title>
        <authorList>
            <person name="Goeker M."/>
        </authorList>
    </citation>
    <scope>NUCLEOTIDE SEQUENCE</scope>
    <source>
        <strain evidence="1">DSM 19569</strain>
    </source>
</reference>
<evidence type="ECO:0000313" key="1">
    <source>
        <dbReference type="EMBL" id="MDQ0547072.1"/>
    </source>
</evidence>
<evidence type="ECO:0000313" key="2">
    <source>
        <dbReference type="EMBL" id="MER2288679.1"/>
    </source>
</evidence>
<evidence type="ECO:0000313" key="4">
    <source>
        <dbReference type="Proteomes" id="UP001432995"/>
    </source>
</evidence>
<dbReference type="RefSeq" id="WP_128754911.1">
    <property type="nucleotide sequence ID" value="NZ_JAJALK010000020.1"/>
</dbReference>
<dbReference type="EMBL" id="JAUSWL010000021">
    <property type="protein sequence ID" value="MDQ0547072.1"/>
    <property type="molecule type" value="Genomic_DNA"/>
</dbReference>
<dbReference type="EMBL" id="JBELQD010000008">
    <property type="protein sequence ID" value="MER2288679.1"/>
    <property type="molecule type" value="Genomic_DNA"/>
</dbReference>
<dbReference type="Proteomes" id="UP001223420">
    <property type="component" value="Unassembled WGS sequence"/>
</dbReference>
<name>A0AAJ1TTT9_9HYPH</name>
<evidence type="ECO:0000313" key="3">
    <source>
        <dbReference type="Proteomes" id="UP001223420"/>
    </source>
</evidence>
<organism evidence="1 3">
    <name type="scientific">Methylobacterium brachiatum</name>
    <dbReference type="NCBI Taxonomy" id="269660"/>
    <lineage>
        <taxon>Bacteria</taxon>
        <taxon>Pseudomonadati</taxon>
        <taxon>Pseudomonadota</taxon>
        <taxon>Alphaproteobacteria</taxon>
        <taxon>Hyphomicrobiales</taxon>
        <taxon>Methylobacteriaceae</taxon>
        <taxon>Methylobacterium</taxon>
    </lineage>
</organism>